<dbReference type="PROSITE" id="PS51257">
    <property type="entry name" value="PROKAR_LIPOPROTEIN"/>
    <property type="match status" value="1"/>
</dbReference>
<evidence type="ECO:0000313" key="1">
    <source>
        <dbReference type="EMBL" id="RPD96743.1"/>
    </source>
</evidence>
<dbReference type="InterPro" id="IPR041662">
    <property type="entry name" value="SusD-like_2"/>
</dbReference>
<dbReference type="Gene3D" id="1.25.40.390">
    <property type="match status" value="1"/>
</dbReference>
<dbReference type="Pfam" id="PF12771">
    <property type="entry name" value="SusD-like_2"/>
    <property type="match status" value="1"/>
</dbReference>
<dbReference type="RefSeq" id="WP_123898188.1">
    <property type="nucleotide sequence ID" value="NZ_RPFJ01000011.1"/>
</dbReference>
<name>A0A3N4PB43_9FLAO</name>
<dbReference type="OrthoDB" id="725917at2"/>
<proteinExistence type="predicted"/>
<organism evidence="1 2">
    <name type="scientific">Aureibaculum marinum</name>
    <dbReference type="NCBI Taxonomy" id="2487930"/>
    <lineage>
        <taxon>Bacteria</taxon>
        <taxon>Pseudomonadati</taxon>
        <taxon>Bacteroidota</taxon>
        <taxon>Flavobacteriia</taxon>
        <taxon>Flavobacteriales</taxon>
        <taxon>Flavobacteriaceae</taxon>
        <taxon>Aureibaculum</taxon>
    </lineage>
</organism>
<sequence length="468" mass="52487">MKNKIYIFLLIIFTTISCDDYLDINDNPNGATTPPIKGLLSNVTYNSAINVYRTAYTSNYYVQYFASPNEASTTDIQERINTNSIWLNIYNIASDIYDMEKFALENNSVEYIGVAKTLMALNIGMAVDVYGDIPYSEAFSFETIVPKYDDDEELYTTILNLLDEAIVAFNQTNEGEALTASNDFIHGGDIEAWKKTAYALKARYLNHLSATSKYDKAAILDALSKSYTSNADDAELTTFQVRNPWGQVAINNAGLNLDGWLSEQLVDAMNGNTFGVFDPRLPLITNPLPNGSYVGTKNGVGRIGDGTVPFEVYLSTDGYYSSEDSPLFIITYPEMKFIEAEVQLRDNKPSEAYAAYLEGIRAHMEKLGVAAGDINSYLSNPVVAVGANNLTLKTIFKEKYIALFLSPETWVDARRNNYDYEDFELPLHHNSALGGQFIRRLDYPDSEYERNAANVPEVDLLTKIWWDQ</sequence>
<keyword evidence="1" id="KW-0449">Lipoprotein</keyword>
<dbReference type="InterPro" id="IPR011990">
    <property type="entry name" value="TPR-like_helical_dom_sf"/>
</dbReference>
<gene>
    <name evidence="1" type="ORF">EGM88_10310</name>
</gene>
<dbReference type="EMBL" id="RPFJ01000011">
    <property type="protein sequence ID" value="RPD96743.1"/>
    <property type="molecule type" value="Genomic_DNA"/>
</dbReference>
<dbReference type="SUPFAM" id="SSF48452">
    <property type="entry name" value="TPR-like"/>
    <property type="match status" value="1"/>
</dbReference>
<accession>A0A3N4PB43</accession>
<protein>
    <submittedName>
        <fullName evidence="1">SusD/RagB family nutrient-binding outer membrane lipoprotein</fullName>
    </submittedName>
</protein>
<evidence type="ECO:0000313" key="2">
    <source>
        <dbReference type="Proteomes" id="UP000270856"/>
    </source>
</evidence>
<reference evidence="1 2" key="1">
    <citation type="submission" date="2018-11" db="EMBL/GenBank/DDBJ databases">
        <title>Aureibaculum marinum gen. nov., sp. nov., a member of the family Flavobacteriaceae isolated from the Bohai Sea.</title>
        <authorList>
            <person name="Ji X."/>
        </authorList>
    </citation>
    <scope>NUCLEOTIDE SEQUENCE [LARGE SCALE GENOMIC DNA]</scope>
    <source>
        <strain evidence="1 2">BH-SD17</strain>
    </source>
</reference>
<dbReference type="Proteomes" id="UP000270856">
    <property type="component" value="Unassembled WGS sequence"/>
</dbReference>
<comment type="caution">
    <text evidence="1">The sequence shown here is derived from an EMBL/GenBank/DDBJ whole genome shotgun (WGS) entry which is preliminary data.</text>
</comment>
<dbReference type="AlphaFoldDB" id="A0A3N4PB43"/>
<keyword evidence="2" id="KW-1185">Reference proteome</keyword>